<keyword evidence="3" id="KW-1185">Reference proteome</keyword>
<protein>
    <submittedName>
        <fullName evidence="2">Uncharacterized protein</fullName>
    </submittedName>
</protein>
<feature type="region of interest" description="Disordered" evidence="1">
    <location>
        <begin position="1"/>
        <end position="36"/>
    </location>
</feature>
<feature type="compositionally biased region" description="Polar residues" evidence="1">
    <location>
        <begin position="1"/>
        <end position="12"/>
    </location>
</feature>
<proteinExistence type="predicted"/>
<evidence type="ECO:0000313" key="2">
    <source>
        <dbReference type="EMBL" id="MPC52498.1"/>
    </source>
</evidence>
<reference evidence="2 3" key="1">
    <citation type="submission" date="2019-05" db="EMBL/GenBank/DDBJ databases">
        <title>Another draft genome of Portunus trituberculatus and its Hox gene families provides insights of decapod evolution.</title>
        <authorList>
            <person name="Jeong J.-H."/>
            <person name="Song I."/>
            <person name="Kim S."/>
            <person name="Choi T."/>
            <person name="Kim D."/>
            <person name="Ryu S."/>
            <person name="Kim W."/>
        </authorList>
    </citation>
    <scope>NUCLEOTIDE SEQUENCE [LARGE SCALE GENOMIC DNA]</scope>
    <source>
        <tissue evidence="2">Muscle</tissue>
    </source>
</reference>
<dbReference type="Proteomes" id="UP000324222">
    <property type="component" value="Unassembled WGS sequence"/>
</dbReference>
<evidence type="ECO:0000256" key="1">
    <source>
        <dbReference type="SAM" id="MobiDB-lite"/>
    </source>
</evidence>
<name>A0A5B7G5T7_PORTR</name>
<sequence>MTSSQCGLQSDNQRLHCSPTRRAGDESCRYDPAAPSSKQIRNPIRVLFHDALVLGSSVAADRQEKGLGVSALGSGRDEGHEGSSVTLSLNANPKMQHHTENFHLIPL</sequence>
<dbReference type="AlphaFoldDB" id="A0A5B7G5T7"/>
<accession>A0A5B7G5T7</accession>
<organism evidence="2 3">
    <name type="scientific">Portunus trituberculatus</name>
    <name type="common">Swimming crab</name>
    <name type="synonym">Neptunus trituberculatus</name>
    <dbReference type="NCBI Taxonomy" id="210409"/>
    <lineage>
        <taxon>Eukaryota</taxon>
        <taxon>Metazoa</taxon>
        <taxon>Ecdysozoa</taxon>
        <taxon>Arthropoda</taxon>
        <taxon>Crustacea</taxon>
        <taxon>Multicrustacea</taxon>
        <taxon>Malacostraca</taxon>
        <taxon>Eumalacostraca</taxon>
        <taxon>Eucarida</taxon>
        <taxon>Decapoda</taxon>
        <taxon>Pleocyemata</taxon>
        <taxon>Brachyura</taxon>
        <taxon>Eubrachyura</taxon>
        <taxon>Portunoidea</taxon>
        <taxon>Portunidae</taxon>
        <taxon>Portuninae</taxon>
        <taxon>Portunus</taxon>
    </lineage>
</organism>
<dbReference type="EMBL" id="VSRR010010924">
    <property type="protein sequence ID" value="MPC52498.1"/>
    <property type="molecule type" value="Genomic_DNA"/>
</dbReference>
<evidence type="ECO:0000313" key="3">
    <source>
        <dbReference type="Proteomes" id="UP000324222"/>
    </source>
</evidence>
<gene>
    <name evidence="2" type="ORF">E2C01_046368</name>
</gene>
<comment type="caution">
    <text evidence="2">The sequence shown here is derived from an EMBL/GenBank/DDBJ whole genome shotgun (WGS) entry which is preliminary data.</text>
</comment>